<keyword evidence="2" id="KW-0472">Membrane</keyword>
<evidence type="ECO:0000256" key="1">
    <source>
        <dbReference type="SAM" id="MobiDB-lite"/>
    </source>
</evidence>
<evidence type="ECO:0000313" key="4">
    <source>
        <dbReference type="EMBL" id="KAJ8404356.1"/>
    </source>
</evidence>
<dbReference type="EMBL" id="JAINUG010000054">
    <property type="protein sequence ID" value="KAJ8404356.1"/>
    <property type="molecule type" value="Genomic_DNA"/>
</dbReference>
<dbReference type="InterPro" id="IPR015898">
    <property type="entry name" value="G-protein_gamma-like_dom"/>
</dbReference>
<dbReference type="SMART" id="SM01224">
    <property type="entry name" value="G_gamma"/>
    <property type="match status" value="1"/>
</dbReference>
<dbReference type="AlphaFoldDB" id="A0AAD7SKM5"/>
<proteinExistence type="predicted"/>
<gene>
    <name evidence="4" type="ORF">AAFF_G00341290</name>
</gene>
<protein>
    <recommendedName>
        <fullName evidence="3">G protein gamma domain-containing protein</fullName>
    </recommendedName>
</protein>
<dbReference type="SUPFAM" id="SSF48670">
    <property type="entry name" value="Transducin (heterotrimeric G protein), gamma chain"/>
    <property type="match status" value="1"/>
</dbReference>
<keyword evidence="2" id="KW-1133">Transmembrane helix</keyword>
<comment type="caution">
    <text evidence="4">The sequence shown here is derived from an EMBL/GenBank/DDBJ whole genome shotgun (WGS) entry which is preliminary data.</text>
</comment>
<evidence type="ECO:0000256" key="2">
    <source>
        <dbReference type="SAM" id="Phobius"/>
    </source>
</evidence>
<organism evidence="4 5">
    <name type="scientific">Aldrovandia affinis</name>
    <dbReference type="NCBI Taxonomy" id="143900"/>
    <lineage>
        <taxon>Eukaryota</taxon>
        <taxon>Metazoa</taxon>
        <taxon>Chordata</taxon>
        <taxon>Craniata</taxon>
        <taxon>Vertebrata</taxon>
        <taxon>Euteleostomi</taxon>
        <taxon>Actinopterygii</taxon>
        <taxon>Neopterygii</taxon>
        <taxon>Teleostei</taxon>
        <taxon>Notacanthiformes</taxon>
        <taxon>Halosauridae</taxon>
        <taxon>Aldrovandia</taxon>
    </lineage>
</organism>
<accession>A0AAD7SKM5</accession>
<feature type="region of interest" description="Disordered" evidence="1">
    <location>
        <begin position="95"/>
        <end position="130"/>
    </location>
</feature>
<dbReference type="InterPro" id="IPR036284">
    <property type="entry name" value="GGL_sf"/>
</dbReference>
<sequence length="130" mass="14614">MFVLSEGAMALPRYHPVLSSFPLTLLFFLLLLFQGKMARDMSHKEILKMELDQLTLEEKTEREPMSKSARELVEWVDSQSPEDCLVKDATPDLTPVGTVIAKRPEERRNTGGSEETTRAAARIPGHPHAP</sequence>
<dbReference type="GO" id="GO:0007186">
    <property type="term" value="P:G protein-coupled receptor signaling pathway"/>
    <property type="evidence" value="ECO:0007669"/>
    <property type="project" value="InterPro"/>
</dbReference>
<keyword evidence="5" id="KW-1185">Reference proteome</keyword>
<feature type="domain" description="G protein gamma" evidence="3">
    <location>
        <begin position="37"/>
        <end position="109"/>
    </location>
</feature>
<feature type="transmembrane region" description="Helical" evidence="2">
    <location>
        <begin position="14"/>
        <end position="33"/>
    </location>
</feature>
<dbReference type="Proteomes" id="UP001221898">
    <property type="component" value="Unassembled WGS sequence"/>
</dbReference>
<dbReference type="Pfam" id="PF00631">
    <property type="entry name" value="G-gamma"/>
    <property type="match status" value="1"/>
</dbReference>
<evidence type="ECO:0000313" key="5">
    <source>
        <dbReference type="Proteomes" id="UP001221898"/>
    </source>
</evidence>
<reference evidence="4" key="1">
    <citation type="journal article" date="2023" name="Science">
        <title>Genome structures resolve the early diversification of teleost fishes.</title>
        <authorList>
            <person name="Parey E."/>
            <person name="Louis A."/>
            <person name="Montfort J."/>
            <person name="Bouchez O."/>
            <person name="Roques C."/>
            <person name="Iampietro C."/>
            <person name="Lluch J."/>
            <person name="Castinel A."/>
            <person name="Donnadieu C."/>
            <person name="Desvignes T."/>
            <person name="Floi Bucao C."/>
            <person name="Jouanno E."/>
            <person name="Wen M."/>
            <person name="Mejri S."/>
            <person name="Dirks R."/>
            <person name="Jansen H."/>
            <person name="Henkel C."/>
            <person name="Chen W.J."/>
            <person name="Zahm M."/>
            <person name="Cabau C."/>
            <person name="Klopp C."/>
            <person name="Thompson A.W."/>
            <person name="Robinson-Rechavi M."/>
            <person name="Braasch I."/>
            <person name="Lecointre G."/>
            <person name="Bobe J."/>
            <person name="Postlethwait J.H."/>
            <person name="Berthelot C."/>
            <person name="Roest Crollius H."/>
            <person name="Guiguen Y."/>
        </authorList>
    </citation>
    <scope>NUCLEOTIDE SEQUENCE</scope>
    <source>
        <strain evidence="4">NC1722</strain>
    </source>
</reference>
<dbReference type="Gene3D" id="4.10.260.10">
    <property type="entry name" value="Transducin (heterotrimeric G protein), gamma chain"/>
    <property type="match status" value="1"/>
</dbReference>
<name>A0AAD7SKM5_9TELE</name>
<keyword evidence="2" id="KW-0812">Transmembrane</keyword>
<evidence type="ECO:0000259" key="3">
    <source>
        <dbReference type="PROSITE" id="PS50058"/>
    </source>
</evidence>
<dbReference type="PROSITE" id="PS50058">
    <property type="entry name" value="G_PROTEIN_GAMMA"/>
    <property type="match status" value="1"/>
</dbReference>